<name>A0A382SJM8_9ZZZZ</name>
<evidence type="ECO:0000313" key="1">
    <source>
        <dbReference type="EMBL" id="SVD09772.1"/>
    </source>
</evidence>
<dbReference type="AlphaFoldDB" id="A0A382SJM8"/>
<dbReference type="EMBL" id="UINC01129405">
    <property type="protein sequence ID" value="SVD09772.1"/>
    <property type="molecule type" value="Genomic_DNA"/>
</dbReference>
<reference evidence="1" key="1">
    <citation type="submission" date="2018-05" db="EMBL/GenBank/DDBJ databases">
        <authorList>
            <person name="Lanie J.A."/>
            <person name="Ng W.-L."/>
            <person name="Kazmierczak K.M."/>
            <person name="Andrzejewski T.M."/>
            <person name="Davidsen T.M."/>
            <person name="Wayne K.J."/>
            <person name="Tettelin H."/>
            <person name="Glass J.I."/>
            <person name="Rusch D."/>
            <person name="Podicherti R."/>
            <person name="Tsui H.-C.T."/>
            <person name="Winkler M.E."/>
        </authorList>
    </citation>
    <scope>NUCLEOTIDE SEQUENCE</scope>
</reference>
<evidence type="ECO:0008006" key="2">
    <source>
        <dbReference type="Google" id="ProtNLM"/>
    </source>
</evidence>
<dbReference type="Gene3D" id="2.60.40.10">
    <property type="entry name" value="Immunoglobulins"/>
    <property type="match status" value="1"/>
</dbReference>
<dbReference type="SUPFAM" id="SSF49265">
    <property type="entry name" value="Fibronectin type III"/>
    <property type="match status" value="1"/>
</dbReference>
<sequence length="253" mass="28933">MDEPTYNIFHPMRDIQEPSGLVLEQIDAFQIKLNWQIDMGDNSGFLDGFIGKRFSSITPVENILEIEFNESFIISLNEIEIDTIDQVMFCTFLDSGSVYGAWNYYQIEAQYQGQESFATSAMSGVYMQIDVPENIEIEQLNDYQLRLMWDSSKFAKYYRLERLLSDSELDTVFFTSDTIFIDSSYNFQGNLLENTLEVDGLQPNTDYTYLVYGGDSQAGLERISGSGTVPGVLDNYVPSFSINPVSNNEMRLY</sequence>
<protein>
    <recommendedName>
        <fullName evidence="2">Fibronectin type-III domain-containing protein</fullName>
    </recommendedName>
</protein>
<gene>
    <name evidence="1" type="ORF">METZ01_LOCUS362626</name>
</gene>
<proteinExistence type="predicted"/>
<dbReference type="InterPro" id="IPR013783">
    <property type="entry name" value="Ig-like_fold"/>
</dbReference>
<accession>A0A382SJM8</accession>
<feature type="non-terminal residue" evidence="1">
    <location>
        <position position="253"/>
    </location>
</feature>
<organism evidence="1">
    <name type="scientific">marine metagenome</name>
    <dbReference type="NCBI Taxonomy" id="408172"/>
    <lineage>
        <taxon>unclassified sequences</taxon>
        <taxon>metagenomes</taxon>
        <taxon>ecological metagenomes</taxon>
    </lineage>
</organism>
<dbReference type="InterPro" id="IPR036116">
    <property type="entry name" value="FN3_sf"/>
</dbReference>